<protein>
    <recommendedName>
        <fullName evidence="4">Alpha/beta hydrolase</fullName>
    </recommendedName>
</protein>
<keyword evidence="1" id="KW-0732">Signal</keyword>
<gene>
    <name evidence="2" type="ORF">WMW72_19730</name>
</gene>
<proteinExistence type="predicted"/>
<feature type="chain" id="PRO_5045491859" description="Alpha/beta hydrolase" evidence="1">
    <location>
        <begin position="19"/>
        <end position="247"/>
    </location>
</feature>
<evidence type="ECO:0000313" key="3">
    <source>
        <dbReference type="Proteomes" id="UP001469365"/>
    </source>
</evidence>
<comment type="caution">
    <text evidence="2">The sequence shown here is derived from an EMBL/GenBank/DDBJ whole genome shotgun (WGS) entry which is preliminary data.</text>
</comment>
<evidence type="ECO:0000256" key="1">
    <source>
        <dbReference type="SAM" id="SignalP"/>
    </source>
</evidence>
<organism evidence="2 3">
    <name type="scientific">Paenibacillus filicis</name>
    <dbReference type="NCBI Taxonomy" id="669464"/>
    <lineage>
        <taxon>Bacteria</taxon>
        <taxon>Bacillati</taxon>
        <taxon>Bacillota</taxon>
        <taxon>Bacilli</taxon>
        <taxon>Bacillales</taxon>
        <taxon>Paenibacillaceae</taxon>
        <taxon>Paenibacillus</taxon>
    </lineage>
</organism>
<name>A0ABU9DQV0_9BACL</name>
<evidence type="ECO:0000313" key="2">
    <source>
        <dbReference type="EMBL" id="MEK8130138.1"/>
    </source>
</evidence>
<accession>A0ABU9DQV0</accession>
<evidence type="ECO:0008006" key="4">
    <source>
        <dbReference type="Google" id="ProtNLM"/>
    </source>
</evidence>
<dbReference type="EMBL" id="JBBPCC010000013">
    <property type="protein sequence ID" value="MEK8130138.1"/>
    <property type="molecule type" value="Genomic_DNA"/>
</dbReference>
<sequence length="247" mass="27430">MAAMRRALIVLLPGLATAPGFMDAIGAEMAARLEEHGFQTETESVYAYGDWSRSVILQTAEIGYDLALPPTRYGRSIGAARLRSRLSELVCGRLAGAEGPLEVLMLCHSGGGMAGMHGARWLRHQKGELVRVRTVLIGTPKCRVRAEERQDVLAITFSPRPRRFIAGDPVRLFGVWGGWERPSGIRMRWNRDKHAPAVQLEIPIVGGHPDYFRGHLPYADEAGMTNLQKTAGGIEQWLIHQWDRERG</sequence>
<feature type="signal peptide" evidence="1">
    <location>
        <begin position="1"/>
        <end position="18"/>
    </location>
</feature>
<dbReference type="Proteomes" id="UP001469365">
    <property type="component" value="Unassembled WGS sequence"/>
</dbReference>
<reference evidence="2 3" key="1">
    <citation type="submission" date="2024-04" db="EMBL/GenBank/DDBJ databases">
        <title>draft genome sequnece of Paenibacillus filicis.</title>
        <authorList>
            <person name="Kim D.-U."/>
        </authorList>
    </citation>
    <scope>NUCLEOTIDE SEQUENCE [LARGE SCALE GENOMIC DNA]</scope>
    <source>
        <strain evidence="2 3">KACC14197</strain>
    </source>
</reference>
<dbReference type="RefSeq" id="WP_341417266.1">
    <property type="nucleotide sequence ID" value="NZ_JBBPCC010000013.1"/>
</dbReference>
<keyword evidence="3" id="KW-1185">Reference proteome</keyword>